<keyword evidence="1" id="KW-0732">Signal</keyword>
<dbReference type="EMBL" id="EF119739">
    <property type="protein sequence ID" value="ABL63052.1"/>
    <property type="molecule type" value="Genomic_DNA"/>
</dbReference>
<dbReference type="Pfam" id="PF22678">
    <property type="entry name" value="Cytochrom_c_NrfB-like"/>
    <property type="match status" value="1"/>
</dbReference>
<dbReference type="InterPro" id="IPR036280">
    <property type="entry name" value="Multihaem_cyt_sf"/>
</dbReference>
<dbReference type="InterPro" id="IPR020015">
    <property type="entry name" value="Decahaem_cyt-c_DmsE"/>
</dbReference>
<evidence type="ECO:0000256" key="3">
    <source>
        <dbReference type="SAM" id="Phobius"/>
    </source>
</evidence>
<proteinExistence type="predicted"/>
<evidence type="ECO:0000313" key="6">
    <source>
        <dbReference type="EMBL" id="ABL63052.1"/>
    </source>
</evidence>
<name>A1EBT2_RHOPT</name>
<organism evidence="6">
    <name type="scientific">Rhodopseudomonas palustris (strain TIE-1)</name>
    <dbReference type="NCBI Taxonomy" id="395960"/>
    <lineage>
        <taxon>Bacteria</taxon>
        <taxon>Pseudomonadati</taxon>
        <taxon>Pseudomonadota</taxon>
        <taxon>Alphaproteobacteria</taxon>
        <taxon>Hyphomicrobiales</taxon>
        <taxon>Nitrobacteraceae</taxon>
        <taxon>Rhodopseudomonas</taxon>
    </lineage>
</organism>
<feature type="compositionally biased region" description="Gly residues" evidence="2">
    <location>
        <begin position="93"/>
        <end position="106"/>
    </location>
</feature>
<dbReference type="PANTHER" id="PTHR35038">
    <property type="entry name" value="DISSIMILATORY SULFITE REDUCTASE SIRA"/>
    <property type="match status" value="1"/>
</dbReference>
<keyword evidence="3" id="KW-1133">Transmembrane helix</keyword>
<evidence type="ECO:0000256" key="2">
    <source>
        <dbReference type="SAM" id="MobiDB-lite"/>
    </source>
</evidence>
<dbReference type="Gene3D" id="1.10.1130.10">
    <property type="entry name" value="Flavocytochrome C3, Chain A"/>
    <property type="match status" value="1"/>
</dbReference>
<dbReference type="TCDB" id="5.B.5.2.1">
    <property type="family name" value="the extracellular metal oxido-reductase (emor) family"/>
</dbReference>
<accession>A1EBT2</accession>
<dbReference type="Pfam" id="PF09699">
    <property type="entry name" value="Paired_CXXCH_1"/>
    <property type="match status" value="2"/>
</dbReference>
<dbReference type="OrthoDB" id="9814800at2"/>
<keyword evidence="3" id="KW-0812">Transmembrane</keyword>
<dbReference type="Gene3D" id="3.90.10.10">
    <property type="entry name" value="Cytochrome C3"/>
    <property type="match status" value="1"/>
</dbReference>
<reference evidence="6" key="1">
    <citation type="journal article" date="2007" name="J. Bacteriol.">
        <title>The pio operon is essential for phototrophic Fe(II) oxidation in Rhodopseudomonas palustris TIE-1.</title>
        <authorList>
            <person name="Jiao Y."/>
            <person name="Newman D.K."/>
        </authorList>
    </citation>
    <scope>NUCLEOTIDE SEQUENCE</scope>
</reference>
<dbReference type="SUPFAM" id="SSF48695">
    <property type="entry name" value="Multiheme cytochromes"/>
    <property type="match status" value="1"/>
</dbReference>
<feature type="domain" description="Doubled CXXCH motif" evidence="4">
    <location>
        <begin position="465"/>
        <end position="501"/>
    </location>
</feature>
<feature type="region of interest" description="Disordered" evidence="2">
    <location>
        <begin position="80"/>
        <end position="127"/>
    </location>
</feature>
<feature type="domain" description="Doubled CXXCH motif" evidence="4">
    <location>
        <begin position="416"/>
        <end position="458"/>
    </location>
</feature>
<dbReference type="InterPro" id="IPR051829">
    <property type="entry name" value="Multiheme_Cytochr_ET"/>
</dbReference>
<feature type="domain" description="Cytochrome c-type protein NrfB-like" evidence="5">
    <location>
        <begin position="309"/>
        <end position="388"/>
    </location>
</feature>
<dbReference type="KEGG" id="rpt:Rpal_0817"/>
<evidence type="ECO:0000256" key="1">
    <source>
        <dbReference type="ARBA" id="ARBA00022729"/>
    </source>
</evidence>
<protein>
    <submittedName>
        <fullName evidence="6">PioA</fullName>
    </submittedName>
</protein>
<evidence type="ECO:0000259" key="4">
    <source>
        <dbReference type="Pfam" id="PF09699"/>
    </source>
</evidence>
<dbReference type="HOGENOM" id="CLU_504197_0_0_5"/>
<dbReference type="AlphaFoldDB" id="A1EBT2"/>
<sequence>MGGSRGAAAARDQSRRGRRSWISSLFVSIALAWGTWPAGAEPAMVGHTALPHDGQVGAVDPSVNALVDYVRGLQSAGKTEQNFTPVPAHGLALGDGHGGGHGGISGHGASAHGSPHGAAAAGPRFDTRFAGHGSTENLLALPQIDGGPQLEQSLRFTASLRLTTLSEKRILRSHQTRHTLAARLAREPDYVAEMPEPVRDAATVTTWVALENFDDTIEQPKQFDFIEILAAKADDSRPVLMVATREPRAAAAGRAPMVAPAPGDPDGRYFVGSKPCETCHAGLFDEFQQTVMGRNIKSGKVTPQGKMECETCHGPGSAHVNGGGGREKGGIRSFRPTDSRGFDVAEANSVCLSCHEKGDQTYWQGSQHETRGLACVNCHTVMRKVSPRNQLKTVQVMDTCFQCHKDRKAQVQRSSHMPIRETKITCVNCHNPHGSATEKLLREATVNDTCYTCHADKRGPFLFEHPPVRENCLNCHEPHGSNHESLLIVARQRLCQQCHTNPHNQPGLPTSARWAVGNACQNCHNNIHGSNAPSGSRWHR</sequence>
<keyword evidence="3" id="KW-0472">Membrane</keyword>
<dbReference type="PANTHER" id="PTHR35038:SF8">
    <property type="entry name" value="C-TYPE POLYHEME CYTOCHROME OMCC"/>
    <property type="match status" value="1"/>
</dbReference>
<dbReference type="NCBIfam" id="TIGR01905">
    <property type="entry name" value="paired_CXXCH_1"/>
    <property type="match status" value="2"/>
</dbReference>
<dbReference type="InterPro" id="IPR053875">
    <property type="entry name" value="Cytochrom_c_NrfB-like_dom"/>
</dbReference>
<feature type="transmembrane region" description="Helical" evidence="3">
    <location>
        <begin position="21"/>
        <end position="39"/>
    </location>
</feature>
<dbReference type="InterPro" id="IPR010177">
    <property type="entry name" value="Paired_CXXCH_1"/>
</dbReference>
<dbReference type="NCBIfam" id="TIGR03508">
    <property type="entry name" value="decahem_SO"/>
    <property type="match status" value="1"/>
</dbReference>
<feature type="compositionally biased region" description="Low complexity" evidence="2">
    <location>
        <begin position="107"/>
        <end position="123"/>
    </location>
</feature>
<dbReference type="Gene3D" id="1.10.287.3080">
    <property type="match status" value="1"/>
</dbReference>
<evidence type="ECO:0000259" key="5">
    <source>
        <dbReference type="Pfam" id="PF22678"/>
    </source>
</evidence>